<dbReference type="GO" id="GO:0007165">
    <property type="term" value="P:signal transduction"/>
    <property type="evidence" value="ECO:0007669"/>
    <property type="project" value="UniProtKB-KW"/>
</dbReference>
<dbReference type="Gene3D" id="6.10.340.10">
    <property type="match status" value="1"/>
</dbReference>
<dbReference type="PANTHER" id="PTHR32089">
    <property type="entry name" value="METHYL-ACCEPTING CHEMOTAXIS PROTEIN MCPB"/>
    <property type="match status" value="1"/>
</dbReference>
<evidence type="ECO:0000256" key="4">
    <source>
        <dbReference type="ARBA" id="ARBA00022989"/>
    </source>
</evidence>
<keyword evidence="3 9" id="KW-0812">Transmembrane</keyword>
<dbReference type="InterPro" id="IPR033463">
    <property type="entry name" value="sCache_3"/>
</dbReference>
<reference evidence="12 13" key="1">
    <citation type="submission" date="2017-02" db="EMBL/GenBank/DDBJ databases">
        <authorList>
            <person name="Peterson S.W."/>
        </authorList>
    </citation>
    <scope>NUCLEOTIDE SEQUENCE [LARGE SCALE GENOMIC DNA]</scope>
    <source>
        <strain evidence="12 13">ATCC BAA-908</strain>
    </source>
</reference>
<dbReference type="InterPro" id="IPR004089">
    <property type="entry name" value="MCPsignal_dom"/>
</dbReference>
<dbReference type="Proteomes" id="UP000190423">
    <property type="component" value="Unassembled WGS sequence"/>
</dbReference>
<dbReference type="Pfam" id="PF17202">
    <property type="entry name" value="sCache_3_3"/>
    <property type="match status" value="1"/>
</dbReference>
<keyword evidence="2" id="KW-1003">Cell membrane</keyword>
<dbReference type="SMART" id="SM00283">
    <property type="entry name" value="MA"/>
    <property type="match status" value="1"/>
</dbReference>
<dbReference type="EMBL" id="FUWG01000016">
    <property type="protein sequence ID" value="SJZ67562.1"/>
    <property type="molecule type" value="Genomic_DNA"/>
</dbReference>
<feature type="transmembrane region" description="Helical" evidence="9">
    <location>
        <begin position="12"/>
        <end position="33"/>
    </location>
</feature>
<dbReference type="SUPFAM" id="SSF58104">
    <property type="entry name" value="Methyl-accepting chemotaxis protein (MCP) signaling domain"/>
    <property type="match status" value="1"/>
</dbReference>
<dbReference type="PROSITE" id="PS50111">
    <property type="entry name" value="CHEMOTAXIS_TRANSDUC_2"/>
    <property type="match status" value="1"/>
</dbReference>
<feature type="transmembrane region" description="Helical" evidence="9">
    <location>
        <begin position="278"/>
        <end position="301"/>
    </location>
</feature>
<gene>
    <name evidence="12" type="ORF">SAMN02745149_02017</name>
</gene>
<evidence type="ECO:0000256" key="7">
    <source>
        <dbReference type="ARBA" id="ARBA00029447"/>
    </source>
</evidence>
<protein>
    <submittedName>
        <fullName evidence="12">Methyl-accepting chemotaxis protein</fullName>
    </submittedName>
</protein>
<dbReference type="STRING" id="261392.SAMN02745149_02017"/>
<dbReference type="InterPro" id="IPR003660">
    <property type="entry name" value="HAMP_dom"/>
</dbReference>
<evidence type="ECO:0000256" key="5">
    <source>
        <dbReference type="ARBA" id="ARBA00023136"/>
    </source>
</evidence>
<evidence type="ECO:0000256" key="1">
    <source>
        <dbReference type="ARBA" id="ARBA00004651"/>
    </source>
</evidence>
<dbReference type="Pfam" id="PF00672">
    <property type="entry name" value="HAMP"/>
    <property type="match status" value="1"/>
</dbReference>
<evidence type="ECO:0000256" key="6">
    <source>
        <dbReference type="ARBA" id="ARBA00023224"/>
    </source>
</evidence>
<organism evidence="12 13">
    <name type="scientific">Treponema porcinum</name>
    <dbReference type="NCBI Taxonomy" id="261392"/>
    <lineage>
        <taxon>Bacteria</taxon>
        <taxon>Pseudomonadati</taxon>
        <taxon>Spirochaetota</taxon>
        <taxon>Spirochaetia</taxon>
        <taxon>Spirochaetales</taxon>
        <taxon>Treponemataceae</taxon>
        <taxon>Treponema</taxon>
    </lineage>
</organism>
<comment type="similarity">
    <text evidence="7">Belongs to the methyl-accepting chemotaxis (MCP) protein family.</text>
</comment>
<keyword evidence="13" id="KW-1185">Reference proteome</keyword>
<sequence>MKEKSKTKSISKQVLITLIAGIVIYSGLLFWVIHFQLQKSLENYFKDELVQMQDDTLLEINKVQRQLDGAVLWIEKNIENNRIIDAGGYVQAAKLDAVTKEAVGFFSVSSIAYYDRSASVIASYPQGEKGNNALLKKALNGNSSSDVEKIGDELYVVSACPILAQGGSGVSGAVIAKRKLFSDEFVSQMSKQLHMEFTVFAGARRFYTSIDGMKGTEIADKSLLENARKTGQLIVKAKIDDKVFLTDYFALQDNNGEVLTVLFIGKEMSLIQYVVLKVFTPLVGAALILSIILLTSMVLLITQKIIRPLNSVGKTVENLASGDADLTISLPEKGNDEFASICKDINTFISILRDLISKMNNAQESLVSIGENLGANSQQSASATAEIMANIESVRKQSQNQANAVTNTADVLRKSEEHIENLGSLINDQAAGITESSAAIEEMLGNISSVSESVRKMAESFSALASTIDDGNKKITNVTEKVSQMAEQSNMLLQANEMISQVAAQTNLLAMNAAIEAAHAGDAGKGFSVVADEIRKLAETSSSQSKNIDEELRSISSSINDVVSLSNASQTAFNNIVTQLGSTDTIIRQIDNAMTEQESASNQILEALGDMKNQSVQVNEKSNELTVGIKAVSGNMETVSQITDVILGSMDEMAAGSQQINAAAQNVSDLSLKTKENIDVMHSLLMNFKA</sequence>
<dbReference type="AlphaFoldDB" id="A0A1T4MKN6"/>
<evidence type="ECO:0000313" key="13">
    <source>
        <dbReference type="Proteomes" id="UP000190423"/>
    </source>
</evidence>
<feature type="domain" description="HAMP" evidence="11">
    <location>
        <begin position="303"/>
        <end position="357"/>
    </location>
</feature>
<dbReference type="GeneID" id="78317289"/>
<feature type="domain" description="Methyl-accepting transducer" evidence="10">
    <location>
        <begin position="404"/>
        <end position="640"/>
    </location>
</feature>
<dbReference type="PANTHER" id="PTHR32089:SF112">
    <property type="entry name" value="LYSOZYME-LIKE PROTEIN-RELATED"/>
    <property type="match status" value="1"/>
</dbReference>
<evidence type="ECO:0000313" key="12">
    <source>
        <dbReference type="EMBL" id="SJZ67562.1"/>
    </source>
</evidence>
<evidence type="ECO:0000259" key="10">
    <source>
        <dbReference type="PROSITE" id="PS50111"/>
    </source>
</evidence>
<evidence type="ECO:0000256" key="8">
    <source>
        <dbReference type="PROSITE-ProRule" id="PRU00284"/>
    </source>
</evidence>
<evidence type="ECO:0000259" key="11">
    <source>
        <dbReference type="PROSITE" id="PS50885"/>
    </source>
</evidence>
<dbReference type="OrthoDB" id="9814363at2"/>
<dbReference type="PROSITE" id="PS50885">
    <property type="entry name" value="HAMP"/>
    <property type="match status" value="1"/>
</dbReference>
<comment type="subcellular location">
    <subcellularLocation>
        <location evidence="1">Cell membrane</location>
        <topology evidence="1">Multi-pass membrane protein</topology>
    </subcellularLocation>
</comment>
<evidence type="ECO:0000256" key="2">
    <source>
        <dbReference type="ARBA" id="ARBA00022475"/>
    </source>
</evidence>
<name>A0A1T4MKN6_TREPO</name>
<keyword evidence="4 9" id="KW-1133">Transmembrane helix</keyword>
<dbReference type="SMART" id="SM00304">
    <property type="entry name" value="HAMP"/>
    <property type="match status" value="1"/>
</dbReference>
<dbReference type="Gene3D" id="1.10.287.950">
    <property type="entry name" value="Methyl-accepting chemotaxis protein"/>
    <property type="match status" value="1"/>
</dbReference>
<keyword evidence="6 8" id="KW-0807">Transducer</keyword>
<proteinExistence type="inferred from homology"/>
<accession>A0A1T4MKN6</accession>
<keyword evidence="5 9" id="KW-0472">Membrane</keyword>
<evidence type="ECO:0000256" key="9">
    <source>
        <dbReference type="SAM" id="Phobius"/>
    </source>
</evidence>
<dbReference type="GO" id="GO:0005886">
    <property type="term" value="C:plasma membrane"/>
    <property type="evidence" value="ECO:0007669"/>
    <property type="project" value="UniProtKB-SubCell"/>
</dbReference>
<dbReference type="CDD" id="cd06225">
    <property type="entry name" value="HAMP"/>
    <property type="match status" value="1"/>
</dbReference>
<dbReference type="RefSeq" id="WP_078933905.1">
    <property type="nucleotide sequence ID" value="NZ_FUWG01000016.1"/>
</dbReference>
<dbReference type="Pfam" id="PF00015">
    <property type="entry name" value="MCPsignal"/>
    <property type="match status" value="1"/>
</dbReference>
<evidence type="ECO:0000256" key="3">
    <source>
        <dbReference type="ARBA" id="ARBA00022692"/>
    </source>
</evidence>